<gene>
    <name evidence="4" type="ORF">MAUB_00140</name>
    <name evidence="5" type="ORF">MAUB_59170</name>
</gene>
<feature type="domain" description="Tetrahydrofolate dehydrogenase/cyclohydrolase NAD(P)-binding" evidence="3">
    <location>
        <begin position="1"/>
        <end position="52"/>
    </location>
</feature>
<dbReference type="EC" id="3.5.4.9" evidence="1"/>
<organism evidence="5 6">
    <name type="scientific">Mycolicibacterium aubagnense</name>
    <dbReference type="NCBI Taxonomy" id="319707"/>
    <lineage>
        <taxon>Bacteria</taxon>
        <taxon>Bacillati</taxon>
        <taxon>Actinomycetota</taxon>
        <taxon>Actinomycetes</taxon>
        <taxon>Mycobacteriales</taxon>
        <taxon>Mycobacteriaceae</taxon>
        <taxon>Mycolicibacterium</taxon>
    </lineage>
</organism>
<name>A0ABM7IMK1_9MYCO</name>
<dbReference type="PANTHER" id="PTHR48099">
    <property type="entry name" value="C-1-TETRAHYDROFOLATE SYNTHASE, CYTOPLASMIC-RELATED"/>
    <property type="match status" value="1"/>
</dbReference>
<evidence type="ECO:0000313" key="5">
    <source>
        <dbReference type="EMBL" id="BBX88044.1"/>
    </source>
</evidence>
<dbReference type="Pfam" id="PF02882">
    <property type="entry name" value="THF_DHG_CYH_C"/>
    <property type="match status" value="1"/>
</dbReference>
<reference evidence="5" key="2">
    <citation type="submission" date="2020-02" db="EMBL/GenBank/DDBJ databases">
        <authorList>
            <person name="Matsumoto Y."/>
            <person name="Motooka D."/>
            <person name="Nakamura S."/>
        </authorList>
    </citation>
    <scope>NUCLEOTIDE SEQUENCE</scope>
    <source>
        <strain evidence="5">JCM 15296</strain>
    </source>
</reference>
<dbReference type="InterPro" id="IPR020631">
    <property type="entry name" value="THF_DH/CycHdrlase_NAD-bd_dom"/>
</dbReference>
<dbReference type="EMBL" id="AP022577">
    <property type="protein sequence ID" value="BBX88044.1"/>
    <property type="molecule type" value="Genomic_DNA"/>
</dbReference>
<reference evidence="4" key="3">
    <citation type="submission" date="2020-02" db="EMBL/GenBank/DDBJ databases">
        <authorList>
            <person name="Matsumoto Y."/>
            <person name="Kinjo T."/>
            <person name="Motooka D."/>
            <person name="Nabeya D."/>
            <person name="Jung N."/>
            <person name="Uechi K."/>
            <person name="Horii T."/>
            <person name="Iida T."/>
            <person name="Fujita J."/>
            <person name="Nakamura S."/>
        </authorList>
    </citation>
    <scope>NUCLEOTIDE SEQUENCE</scope>
    <source>
        <strain evidence="4">JCM 15296</strain>
    </source>
</reference>
<keyword evidence="6" id="KW-1185">Reference proteome</keyword>
<evidence type="ECO:0000256" key="1">
    <source>
        <dbReference type="ARBA" id="ARBA00012776"/>
    </source>
</evidence>
<evidence type="ECO:0000313" key="4">
    <source>
        <dbReference type="EMBL" id="BBX82141.1"/>
    </source>
</evidence>
<keyword evidence="2" id="KW-0028">Amino-acid biosynthesis</keyword>
<protein>
    <recommendedName>
        <fullName evidence="1">methenyltetrahydrofolate cyclohydrolase</fullName>
        <ecNumber evidence="1">3.5.4.9</ecNumber>
    </recommendedName>
</protein>
<reference evidence="5 6" key="1">
    <citation type="journal article" date="2019" name="Emerg. Microbes Infect.">
        <title>Comprehensive subspecies identification of 175 nontuberculous mycobacteria species based on 7547 genomic profiles.</title>
        <authorList>
            <person name="Matsumoto Y."/>
            <person name="Kinjo T."/>
            <person name="Motooka D."/>
            <person name="Nabeya D."/>
            <person name="Jung N."/>
            <person name="Uechi K."/>
            <person name="Horii T."/>
            <person name="Iida T."/>
            <person name="Fujita J."/>
            <person name="Nakamura S."/>
        </authorList>
    </citation>
    <scope>NUCLEOTIDE SEQUENCE [LARGE SCALE GENOMIC DNA]</scope>
    <source>
        <strain evidence="5 6">JCM 15296</strain>
    </source>
</reference>
<dbReference type="Proteomes" id="UP000465609">
    <property type="component" value="Chromosome"/>
</dbReference>
<sequence length="65" mass="6960">MLLERNATVTYCHSKTANLSAVLSDADIVVAAVGHRELTKGSWIKSGADILDRCYDGVAVPRSGR</sequence>
<evidence type="ECO:0000313" key="6">
    <source>
        <dbReference type="Proteomes" id="UP000465609"/>
    </source>
</evidence>
<dbReference type="EMBL" id="AP022577">
    <property type="protein sequence ID" value="BBX82141.1"/>
    <property type="molecule type" value="Genomic_DNA"/>
</dbReference>
<dbReference type="SUPFAM" id="SSF51735">
    <property type="entry name" value="NAD(P)-binding Rossmann-fold domains"/>
    <property type="match status" value="1"/>
</dbReference>
<evidence type="ECO:0000259" key="3">
    <source>
        <dbReference type="Pfam" id="PF02882"/>
    </source>
</evidence>
<proteinExistence type="predicted"/>
<evidence type="ECO:0000256" key="2">
    <source>
        <dbReference type="ARBA" id="ARBA00022605"/>
    </source>
</evidence>
<accession>A0ABM7IMK1</accession>
<dbReference type="PANTHER" id="PTHR48099:SF5">
    <property type="entry name" value="C-1-TETRAHYDROFOLATE SYNTHASE, CYTOPLASMIC"/>
    <property type="match status" value="1"/>
</dbReference>
<dbReference type="Gene3D" id="3.40.50.720">
    <property type="entry name" value="NAD(P)-binding Rossmann-like Domain"/>
    <property type="match status" value="1"/>
</dbReference>
<dbReference type="InterPro" id="IPR036291">
    <property type="entry name" value="NAD(P)-bd_dom_sf"/>
</dbReference>